<accession>A0A0E9SFA9</accession>
<protein>
    <submittedName>
        <fullName evidence="1">Uncharacterized protein</fullName>
    </submittedName>
</protein>
<evidence type="ECO:0000313" key="1">
    <source>
        <dbReference type="EMBL" id="JAH40064.1"/>
    </source>
</evidence>
<reference evidence="1" key="1">
    <citation type="submission" date="2014-11" db="EMBL/GenBank/DDBJ databases">
        <authorList>
            <person name="Amaro Gonzalez C."/>
        </authorList>
    </citation>
    <scope>NUCLEOTIDE SEQUENCE</scope>
</reference>
<name>A0A0E9SFA9_ANGAN</name>
<dbReference type="EMBL" id="GBXM01068513">
    <property type="protein sequence ID" value="JAH40064.1"/>
    <property type="molecule type" value="Transcribed_RNA"/>
</dbReference>
<organism evidence="1">
    <name type="scientific">Anguilla anguilla</name>
    <name type="common">European freshwater eel</name>
    <name type="synonym">Muraena anguilla</name>
    <dbReference type="NCBI Taxonomy" id="7936"/>
    <lineage>
        <taxon>Eukaryota</taxon>
        <taxon>Metazoa</taxon>
        <taxon>Chordata</taxon>
        <taxon>Craniata</taxon>
        <taxon>Vertebrata</taxon>
        <taxon>Euteleostomi</taxon>
        <taxon>Actinopterygii</taxon>
        <taxon>Neopterygii</taxon>
        <taxon>Teleostei</taxon>
        <taxon>Anguilliformes</taxon>
        <taxon>Anguillidae</taxon>
        <taxon>Anguilla</taxon>
    </lineage>
</organism>
<dbReference type="AlphaFoldDB" id="A0A0E9SFA9"/>
<sequence length="61" mass="6573">MHAHTHTHTRFISHSFLSSDSEAHCKGSFSLLGSMCPSIPPEGSSVTVYCPSHLHPKVSAI</sequence>
<reference evidence="1" key="2">
    <citation type="journal article" date="2015" name="Fish Shellfish Immunol.">
        <title>Early steps in the European eel (Anguilla anguilla)-Vibrio vulnificus interaction in the gills: Role of the RtxA13 toxin.</title>
        <authorList>
            <person name="Callol A."/>
            <person name="Pajuelo D."/>
            <person name="Ebbesson L."/>
            <person name="Teles M."/>
            <person name="MacKenzie S."/>
            <person name="Amaro C."/>
        </authorList>
    </citation>
    <scope>NUCLEOTIDE SEQUENCE</scope>
</reference>
<proteinExistence type="predicted"/>